<sequence>MGRVNRDQRDYVSQTALRPQKPAILCITCSHLPGPTRAIKREAAYRSAERANRDQRDYTSQTALQPQEAAILCTTCSHLVDPTSAIKHEGAYRSAGHVWPVPVRSPSVTN</sequence>
<evidence type="ECO:0000313" key="2">
    <source>
        <dbReference type="EMBL" id="KAJ1117352.1"/>
    </source>
</evidence>
<accession>A0AAV7NQL3</accession>
<proteinExistence type="predicted"/>
<feature type="region of interest" description="Disordered" evidence="1">
    <location>
        <begin position="44"/>
        <end position="63"/>
    </location>
</feature>
<dbReference type="EMBL" id="JANPWB010000012">
    <property type="protein sequence ID" value="KAJ1117352.1"/>
    <property type="molecule type" value="Genomic_DNA"/>
</dbReference>
<protein>
    <submittedName>
        <fullName evidence="2">Uncharacterized protein</fullName>
    </submittedName>
</protein>
<evidence type="ECO:0000256" key="1">
    <source>
        <dbReference type="SAM" id="MobiDB-lite"/>
    </source>
</evidence>
<evidence type="ECO:0000313" key="3">
    <source>
        <dbReference type="Proteomes" id="UP001066276"/>
    </source>
</evidence>
<feature type="compositionally biased region" description="Basic and acidic residues" evidence="1">
    <location>
        <begin position="44"/>
        <end position="57"/>
    </location>
</feature>
<organism evidence="2 3">
    <name type="scientific">Pleurodeles waltl</name>
    <name type="common">Iberian ribbed newt</name>
    <dbReference type="NCBI Taxonomy" id="8319"/>
    <lineage>
        <taxon>Eukaryota</taxon>
        <taxon>Metazoa</taxon>
        <taxon>Chordata</taxon>
        <taxon>Craniata</taxon>
        <taxon>Vertebrata</taxon>
        <taxon>Euteleostomi</taxon>
        <taxon>Amphibia</taxon>
        <taxon>Batrachia</taxon>
        <taxon>Caudata</taxon>
        <taxon>Salamandroidea</taxon>
        <taxon>Salamandridae</taxon>
        <taxon>Pleurodelinae</taxon>
        <taxon>Pleurodeles</taxon>
    </lineage>
</organism>
<name>A0AAV7NQL3_PLEWA</name>
<dbReference type="AlphaFoldDB" id="A0AAV7NQL3"/>
<reference evidence="2" key="1">
    <citation type="journal article" date="2022" name="bioRxiv">
        <title>Sequencing and chromosome-scale assembly of the giantPleurodeles waltlgenome.</title>
        <authorList>
            <person name="Brown T."/>
            <person name="Elewa A."/>
            <person name="Iarovenko S."/>
            <person name="Subramanian E."/>
            <person name="Araus A.J."/>
            <person name="Petzold A."/>
            <person name="Susuki M."/>
            <person name="Suzuki K.-i.T."/>
            <person name="Hayashi T."/>
            <person name="Toyoda A."/>
            <person name="Oliveira C."/>
            <person name="Osipova E."/>
            <person name="Leigh N.D."/>
            <person name="Simon A."/>
            <person name="Yun M.H."/>
        </authorList>
    </citation>
    <scope>NUCLEOTIDE SEQUENCE</scope>
    <source>
        <strain evidence="2">20211129_DDA</strain>
        <tissue evidence="2">Liver</tissue>
    </source>
</reference>
<comment type="caution">
    <text evidence="2">The sequence shown here is derived from an EMBL/GenBank/DDBJ whole genome shotgun (WGS) entry which is preliminary data.</text>
</comment>
<dbReference type="Proteomes" id="UP001066276">
    <property type="component" value="Chromosome 8"/>
</dbReference>
<gene>
    <name evidence="2" type="ORF">NDU88_005552</name>
</gene>
<keyword evidence="3" id="KW-1185">Reference proteome</keyword>